<evidence type="ECO:0000256" key="5">
    <source>
        <dbReference type="ARBA" id="ARBA00048200"/>
    </source>
</evidence>
<dbReference type="PANTHER" id="PTHR10491:SF4">
    <property type="entry name" value="METHIONINE ADENOSYLTRANSFERASE 2 SUBUNIT BETA"/>
    <property type="match status" value="1"/>
</dbReference>
<evidence type="ECO:0000256" key="2">
    <source>
        <dbReference type="ARBA" id="ARBA00010944"/>
    </source>
</evidence>
<name>A0ABT3GIA9_9BACT</name>
<keyword evidence="6" id="KW-0560">Oxidoreductase</keyword>
<sequence length="284" mass="30483">MRLAITGTTGRVGRALADRLAAFHEVIELPRSRLDLGEDGCERVLETLDFDVLLNPAGLTSLEQCEDHPALAQRVNADAPARLAKACQGRPVLHFSTDYVFDGATPGLRHEDEPPSPLSVYGKTKAAGEAGVLAAGGTVFRVSWVFGPEKPAFPDQIVTKALAGQDLAAVADKYSLPCFTPDLCGWVAGWLAAGCPGGIFHACQGGEPVSWHRMALEIVTLLSQKGIAASEVKALSMAEMTAFRAPRPRHTAMATDRMAALLGKPPRDWRETLREHVEALLISR</sequence>
<keyword evidence="6" id="KW-0521">NADP</keyword>
<dbReference type="EMBL" id="JAPDDT010000004">
    <property type="protein sequence ID" value="MCW1923236.1"/>
    <property type="molecule type" value="Genomic_DNA"/>
</dbReference>
<dbReference type="Gene3D" id="3.90.25.10">
    <property type="entry name" value="UDP-galactose 4-epimerase, domain 1"/>
    <property type="match status" value="1"/>
</dbReference>
<dbReference type="CDD" id="cd05254">
    <property type="entry name" value="dTDP_HR_like_SDR_e"/>
    <property type="match status" value="1"/>
</dbReference>
<evidence type="ECO:0000259" key="7">
    <source>
        <dbReference type="Pfam" id="PF04321"/>
    </source>
</evidence>
<dbReference type="Proteomes" id="UP001320876">
    <property type="component" value="Unassembled WGS sequence"/>
</dbReference>
<comment type="caution">
    <text evidence="8">The sequence shown here is derived from an EMBL/GenBank/DDBJ whole genome shotgun (WGS) entry which is preliminary data.</text>
</comment>
<evidence type="ECO:0000256" key="4">
    <source>
        <dbReference type="ARBA" id="ARBA00017099"/>
    </source>
</evidence>
<comment type="function">
    <text evidence="6">Catalyzes the reduction of dTDP-6-deoxy-L-lyxo-4-hexulose to yield dTDP-L-rhamnose.</text>
</comment>
<dbReference type="EC" id="1.1.1.133" evidence="3 6"/>
<gene>
    <name evidence="8" type="ORF">OKA05_11785</name>
</gene>
<evidence type="ECO:0000313" key="8">
    <source>
        <dbReference type="EMBL" id="MCW1923236.1"/>
    </source>
</evidence>
<dbReference type="RefSeq" id="WP_264487341.1">
    <property type="nucleotide sequence ID" value="NZ_JAPDDT010000004.1"/>
</dbReference>
<dbReference type="Pfam" id="PF04321">
    <property type="entry name" value="RmlD_sub_bind"/>
    <property type="match status" value="1"/>
</dbReference>
<comment type="pathway">
    <text evidence="1 6">Carbohydrate biosynthesis; dTDP-L-rhamnose biosynthesis.</text>
</comment>
<comment type="similarity">
    <text evidence="2 6">Belongs to the dTDP-4-dehydrorhamnose reductase family.</text>
</comment>
<keyword evidence="9" id="KW-1185">Reference proteome</keyword>
<dbReference type="InterPro" id="IPR029903">
    <property type="entry name" value="RmlD-like-bd"/>
</dbReference>
<accession>A0ABT3GIA9</accession>
<feature type="domain" description="RmlD-like substrate binding" evidence="7">
    <location>
        <begin position="1"/>
        <end position="280"/>
    </location>
</feature>
<reference evidence="8 9" key="1">
    <citation type="submission" date="2022-10" db="EMBL/GenBank/DDBJ databases">
        <title>Luteolibacter arcticus strain CCTCC AB 2014275, whole genome shotgun sequencing project.</title>
        <authorList>
            <person name="Zhao G."/>
            <person name="Shen L."/>
        </authorList>
    </citation>
    <scope>NUCLEOTIDE SEQUENCE [LARGE SCALE GENOMIC DNA]</scope>
    <source>
        <strain evidence="8 9">CCTCC AB 2014275</strain>
    </source>
</reference>
<evidence type="ECO:0000256" key="6">
    <source>
        <dbReference type="RuleBase" id="RU364082"/>
    </source>
</evidence>
<evidence type="ECO:0000256" key="3">
    <source>
        <dbReference type="ARBA" id="ARBA00012929"/>
    </source>
</evidence>
<protein>
    <recommendedName>
        <fullName evidence="4 6">dTDP-4-dehydrorhamnose reductase</fullName>
        <ecNumber evidence="3 6">1.1.1.133</ecNumber>
    </recommendedName>
</protein>
<dbReference type="Gene3D" id="3.40.50.720">
    <property type="entry name" value="NAD(P)-binding Rossmann-like Domain"/>
    <property type="match status" value="1"/>
</dbReference>
<dbReference type="PANTHER" id="PTHR10491">
    <property type="entry name" value="DTDP-4-DEHYDRORHAMNOSE REDUCTASE"/>
    <property type="match status" value="1"/>
</dbReference>
<dbReference type="InterPro" id="IPR005913">
    <property type="entry name" value="dTDP_dehydrorham_reduct"/>
</dbReference>
<proteinExistence type="inferred from homology"/>
<evidence type="ECO:0000313" key="9">
    <source>
        <dbReference type="Proteomes" id="UP001320876"/>
    </source>
</evidence>
<dbReference type="InterPro" id="IPR036291">
    <property type="entry name" value="NAD(P)-bd_dom_sf"/>
</dbReference>
<comment type="catalytic activity">
    <reaction evidence="5">
        <text>dTDP-beta-L-rhamnose + NADP(+) = dTDP-4-dehydro-beta-L-rhamnose + NADPH + H(+)</text>
        <dbReference type="Rhea" id="RHEA:21796"/>
        <dbReference type="ChEBI" id="CHEBI:15378"/>
        <dbReference type="ChEBI" id="CHEBI:57510"/>
        <dbReference type="ChEBI" id="CHEBI:57783"/>
        <dbReference type="ChEBI" id="CHEBI:58349"/>
        <dbReference type="ChEBI" id="CHEBI:62830"/>
        <dbReference type="EC" id="1.1.1.133"/>
    </reaction>
</comment>
<organism evidence="8 9">
    <name type="scientific">Luteolibacter arcticus</name>
    <dbReference type="NCBI Taxonomy" id="1581411"/>
    <lineage>
        <taxon>Bacteria</taxon>
        <taxon>Pseudomonadati</taxon>
        <taxon>Verrucomicrobiota</taxon>
        <taxon>Verrucomicrobiia</taxon>
        <taxon>Verrucomicrobiales</taxon>
        <taxon>Verrucomicrobiaceae</taxon>
        <taxon>Luteolibacter</taxon>
    </lineage>
</organism>
<evidence type="ECO:0000256" key="1">
    <source>
        <dbReference type="ARBA" id="ARBA00004781"/>
    </source>
</evidence>
<dbReference type="SUPFAM" id="SSF51735">
    <property type="entry name" value="NAD(P)-binding Rossmann-fold domains"/>
    <property type="match status" value="1"/>
</dbReference>